<feature type="non-terminal residue" evidence="2">
    <location>
        <position position="1"/>
    </location>
</feature>
<keyword evidence="1" id="KW-1133">Transmembrane helix</keyword>
<reference evidence="2" key="1">
    <citation type="submission" date="2018-05" db="EMBL/GenBank/DDBJ databases">
        <authorList>
            <person name="Lanie J.A."/>
            <person name="Ng W.-L."/>
            <person name="Kazmierczak K.M."/>
            <person name="Andrzejewski T.M."/>
            <person name="Davidsen T.M."/>
            <person name="Wayne K.J."/>
            <person name="Tettelin H."/>
            <person name="Glass J.I."/>
            <person name="Rusch D."/>
            <person name="Podicherti R."/>
            <person name="Tsui H.-C.T."/>
            <person name="Winkler M.E."/>
        </authorList>
    </citation>
    <scope>NUCLEOTIDE SEQUENCE</scope>
</reference>
<organism evidence="2">
    <name type="scientific">marine metagenome</name>
    <dbReference type="NCBI Taxonomy" id="408172"/>
    <lineage>
        <taxon>unclassified sequences</taxon>
        <taxon>metagenomes</taxon>
        <taxon>ecological metagenomes</taxon>
    </lineage>
</organism>
<sequence length="135" mass="15421">VKKIIPELDKKGLRRFAWVFATIVAVLFGTLLPVLFGRGWPVTPWVVAGVVALWGLVSPGSIRPFYRLWMRLGFVMNAITSPVILGIVFYTVVFPYGLIVRLLSKDPMRYKWDPNVDSYRRISPAVDVSHMERPF</sequence>
<dbReference type="InterPro" id="IPR045781">
    <property type="entry name" value="SxtJ"/>
</dbReference>
<feature type="transmembrane region" description="Helical" evidence="1">
    <location>
        <begin position="16"/>
        <end position="36"/>
    </location>
</feature>
<dbReference type="Pfam" id="PF19588">
    <property type="entry name" value="SxtJ"/>
    <property type="match status" value="1"/>
</dbReference>
<name>A0A381ZYF1_9ZZZZ</name>
<evidence type="ECO:0000256" key="1">
    <source>
        <dbReference type="SAM" id="Phobius"/>
    </source>
</evidence>
<proteinExistence type="predicted"/>
<keyword evidence="1" id="KW-0472">Membrane</keyword>
<feature type="transmembrane region" description="Helical" evidence="1">
    <location>
        <begin position="74"/>
        <end position="99"/>
    </location>
</feature>
<dbReference type="AlphaFoldDB" id="A0A381ZYF1"/>
<accession>A0A381ZYF1</accession>
<dbReference type="EMBL" id="UINC01023118">
    <property type="protein sequence ID" value="SVA94134.1"/>
    <property type="molecule type" value="Genomic_DNA"/>
</dbReference>
<protein>
    <recommendedName>
        <fullName evidence="3">SxtJ</fullName>
    </recommendedName>
</protein>
<evidence type="ECO:0008006" key="3">
    <source>
        <dbReference type="Google" id="ProtNLM"/>
    </source>
</evidence>
<gene>
    <name evidence="2" type="ORF">METZ01_LOCUS146988</name>
</gene>
<feature type="transmembrane region" description="Helical" evidence="1">
    <location>
        <begin position="42"/>
        <end position="62"/>
    </location>
</feature>
<keyword evidence="1" id="KW-0812">Transmembrane</keyword>
<evidence type="ECO:0000313" key="2">
    <source>
        <dbReference type="EMBL" id="SVA94134.1"/>
    </source>
</evidence>